<proteinExistence type="predicted"/>
<feature type="compositionally biased region" description="Low complexity" evidence="1">
    <location>
        <begin position="307"/>
        <end position="341"/>
    </location>
</feature>
<evidence type="ECO:0000256" key="1">
    <source>
        <dbReference type="SAM" id="MobiDB-lite"/>
    </source>
</evidence>
<feature type="compositionally biased region" description="Low complexity" evidence="1">
    <location>
        <begin position="289"/>
        <end position="299"/>
    </location>
</feature>
<evidence type="ECO:0000313" key="2">
    <source>
        <dbReference type="EMBL" id="DAF97768.1"/>
    </source>
</evidence>
<organism evidence="2">
    <name type="scientific">Myoviridae sp. ctYA416</name>
    <dbReference type="NCBI Taxonomy" id="2825125"/>
    <lineage>
        <taxon>Viruses</taxon>
        <taxon>Duplodnaviria</taxon>
        <taxon>Heunggongvirae</taxon>
        <taxon>Uroviricota</taxon>
        <taxon>Caudoviricetes</taxon>
    </lineage>
</organism>
<protein>
    <submittedName>
        <fullName evidence="2">Zinc-ribbon domain protein</fullName>
    </submittedName>
</protein>
<reference evidence="2" key="1">
    <citation type="journal article" date="2021" name="Proc. Natl. Acad. Sci. U.S.A.">
        <title>A Catalog of Tens of Thousands of Viruses from Human Metagenomes Reveals Hidden Associations with Chronic Diseases.</title>
        <authorList>
            <person name="Tisza M.J."/>
            <person name="Buck C.B."/>
        </authorList>
    </citation>
    <scope>NUCLEOTIDE SEQUENCE</scope>
    <source>
        <strain evidence="2">CtYA416</strain>
    </source>
</reference>
<sequence>MICTYIISVHMDYYALFIVVKEKAMYYNNQPQQGAWAPQFQQYPQQVQPRVDTFKNVNVTNPMTEKDLELLRPQKETFNINPTPLEQARAKCPHKNATEMLVDRLSPESTIVRCRQCGAEFDVTMKTTEEVTDAVAIITDMLNQAKLYAVNFAPDFFTEYMMMIPLLEKLPKLYDMAKKNFTEVVKSTDPTGTAAPMQNHGYNPLGMNAYNDILNGNYGARYGVYAGQPMVYPNQPGIYQQPQQPVDYTQVGAGAGFYQQPPVQQPMVQQPYPQQGYAYNQGYVQQPPVAYQQPPQVNPLDVNGGYAAQPAAQPQMSFAAPSVPAPVQQPTAQPAQPTQPVATNVTETVVTV</sequence>
<accession>A0A8S5UTE9</accession>
<feature type="region of interest" description="Disordered" evidence="1">
    <location>
        <begin position="289"/>
        <end position="341"/>
    </location>
</feature>
<name>A0A8S5UTE9_9CAUD</name>
<dbReference type="EMBL" id="BK016136">
    <property type="protein sequence ID" value="DAF97768.1"/>
    <property type="molecule type" value="Genomic_DNA"/>
</dbReference>